<evidence type="ECO:0000256" key="6">
    <source>
        <dbReference type="ARBA" id="ARBA00023136"/>
    </source>
</evidence>
<name>A0A8J4E748_9ACTN</name>
<feature type="transmembrane region" description="Helical" evidence="7">
    <location>
        <begin position="189"/>
        <end position="210"/>
    </location>
</feature>
<organism evidence="10 11">
    <name type="scientific">Virgisporangium aurantiacum</name>
    <dbReference type="NCBI Taxonomy" id="175570"/>
    <lineage>
        <taxon>Bacteria</taxon>
        <taxon>Bacillati</taxon>
        <taxon>Actinomycetota</taxon>
        <taxon>Actinomycetes</taxon>
        <taxon>Micromonosporales</taxon>
        <taxon>Micromonosporaceae</taxon>
        <taxon>Virgisporangium</taxon>
    </lineage>
</organism>
<dbReference type="Gene3D" id="1.20.1640.10">
    <property type="entry name" value="Multidrug efflux transporter AcrB transmembrane domain"/>
    <property type="match status" value="2"/>
</dbReference>
<feature type="transmembrane region" description="Helical" evidence="7">
    <location>
        <begin position="356"/>
        <end position="375"/>
    </location>
</feature>
<keyword evidence="11" id="KW-1185">Reference proteome</keyword>
<comment type="caution">
    <text evidence="10">The sequence shown here is derived from an EMBL/GenBank/DDBJ whole genome shotgun (WGS) entry which is preliminary data.</text>
</comment>
<feature type="transmembrane region" description="Helical" evidence="7">
    <location>
        <begin position="609"/>
        <end position="633"/>
    </location>
</feature>
<protein>
    <submittedName>
        <fullName evidence="10">Membrane protein</fullName>
    </submittedName>
</protein>
<feature type="transmembrane region" description="Helical" evidence="7">
    <location>
        <begin position="538"/>
        <end position="559"/>
    </location>
</feature>
<feature type="transmembrane region" description="Helical" evidence="7">
    <location>
        <begin position="222"/>
        <end position="241"/>
    </location>
</feature>
<dbReference type="AlphaFoldDB" id="A0A8J4E748"/>
<feature type="transmembrane region" description="Helical" evidence="7">
    <location>
        <begin position="639"/>
        <end position="663"/>
    </location>
</feature>
<sequence length="717" mass="75296">MPALLVVAFLALAGPIGSLAGRTAEVQENDNAAYLPTSAESTQVDRRLDGFAGGTTLPAVIVYTRSDGGALTETDRSVVSRDVDAIYANQLPVLAGPPVGPVFSEDGRAAQVIVEYAGDDPEKVRGDIGWVRDRVHGHEELTAHVTGPGGVLADLLVVFDTINGVLLAVTAGVVLLILVAVYRSPLLPLLVLVSAGAALGLANGTVYLLAKNDLVTLSGQTQGILDVLVLGAGTDYALLVVSRYREELRRHENRFDAMRVAWRASVEPVLASGGTVILGLLCLLISDLASNRGLGPVAGIGIACALLSMLVFLPAVLALAGRVVFWPFPPAHRPWSAGDAGIWARVAALVGRRSRAVWALTVVVLAVLSLGLFRLEASGIPQTESFVGQTDSQDGQRVLGEHFPAGAGSPAIILVRAERSEQVVFAVRRVDGVAAVVPFTGTPAGDTTPAPMMVDGYVRLDVTLRAAPDSPAADAAVRELRRVAHGIAGADAKVGGFTAINLDVQDTARRDRTVIIPVVLVVVFLILMLLLRSVVAPVLLIATVVLSFLATLGVSGVMFRDVLGFAGADSSYPLFAFVFLVALGIDYNIFLMTRIREEAGRRGHREGTLLGLSVTGGVITSAGVVLAATFAALGVLPLVFLAELAFTVAFGVLLDTLIVRSLLVPAVTVELGRWAWWPGRLSNAPVRRARLALEGGRHSRADGAVSESKAVFGQHRR</sequence>
<evidence type="ECO:0000313" key="10">
    <source>
        <dbReference type="EMBL" id="GIJ61482.1"/>
    </source>
</evidence>
<keyword evidence="4 7" id="KW-0812">Transmembrane</keyword>
<dbReference type="InterPro" id="IPR050545">
    <property type="entry name" value="Mycobact_MmpL"/>
</dbReference>
<feature type="transmembrane region" description="Helical" evidence="7">
    <location>
        <begin position="514"/>
        <end position="531"/>
    </location>
</feature>
<evidence type="ECO:0000313" key="11">
    <source>
        <dbReference type="Proteomes" id="UP000612585"/>
    </source>
</evidence>
<keyword evidence="3" id="KW-1003">Cell membrane</keyword>
<keyword evidence="6 7" id="KW-0472">Membrane</keyword>
<dbReference type="SUPFAM" id="SSF82866">
    <property type="entry name" value="Multidrug efflux transporter AcrB transmembrane domain"/>
    <property type="match status" value="2"/>
</dbReference>
<keyword evidence="8" id="KW-0732">Signal</keyword>
<accession>A0A8J4E748</accession>
<evidence type="ECO:0000256" key="4">
    <source>
        <dbReference type="ARBA" id="ARBA00022692"/>
    </source>
</evidence>
<feature type="transmembrane region" description="Helical" evidence="7">
    <location>
        <begin position="162"/>
        <end position="182"/>
    </location>
</feature>
<evidence type="ECO:0000256" key="5">
    <source>
        <dbReference type="ARBA" id="ARBA00022989"/>
    </source>
</evidence>
<dbReference type="Pfam" id="PF03176">
    <property type="entry name" value="MMPL"/>
    <property type="match status" value="2"/>
</dbReference>
<feature type="transmembrane region" description="Helical" evidence="7">
    <location>
        <begin position="298"/>
        <end position="325"/>
    </location>
</feature>
<feature type="signal peptide" evidence="8">
    <location>
        <begin position="1"/>
        <end position="20"/>
    </location>
</feature>
<feature type="transmembrane region" description="Helical" evidence="7">
    <location>
        <begin position="571"/>
        <end position="589"/>
    </location>
</feature>
<dbReference type="GO" id="GO:0005886">
    <property type="term" value="C:plasma membrane"/>
    <property type="evidence" value="ECO:0007669"/>
    <property type="project" value="UniProtKB-SubCell"/>
</dbReference>
<comment type="subcellular location">
    <subcellularLocation>
        <location evidence="1">Cell membrane</location>
        <topology evidence="1">Multi-pass membrane protein</topology>
    </subcellularLocation>
</comment>
<feature type="domain" description="Membrane transport protein MMPL" evidence="9">
    <location>
        <begin position="392"/>
        <end position="678"/>
    </location>
</feature>
<dbReference type="InterPro" id="IPR004869">
    <property type="entry name" value="MMPL_dom"/>
</dbReference>
<reference evidence="10" key="1">
    <citation type="submission" date="2021-01" db="EMBL/GenBank/DDBJ databases">
        <title>Whole genome shotgun sequence of Virgisporangium aurantiacum NBRC 16421.</title>
        <authorList>
            <person name="Komaki H."/>
            <person name="Tamura T."/>
        </authorList>
    </citation>
    <scope>NUCLEOTIDE SEQUENCE</scope>
    <source>
        <strain evidence="10">NBRC 16421</strain>
    </source>
</reference>
<dbReference type="PANTHER" id="PTHR33406">
    <property type="entry name" value="MEMBRANE PROTEIN MJ1562-RELATED"/>
    <property type="match status" value="1"/>
</dbReference>
<dbReference type="Proteomes" id="UP000612585">
    <property type="component" value="Unassembled WGS sequence"/>
</dbReference>
<keyword evidence="5 7" id="KW-1133">Transmembrane helix</keyword>
<evidence type="ECO:0000256" key="3">
    <source>
        <dbReference type="ARBA" id="ARBA00022475"/>
    </source>
</evidence>
<feature type="domain" description="Membrane transport protein MMPL" evidence="9">
    <location>
        <begin position="34"/>
        <end position="356"/>
    </location>
</feature>
<gene>
    <name evidence="10" type="ORF">Vau01_089980</name>
</gene>
<evidence type="ECO:0000256" key="2">
    <source>
        <dbReference type="ARBA" id="ARBA00010157"/>
    </source>
</evidence>
<comment type="similarity">
    <text evidence="2">Belongs to the resistance-nodulation-cell division (RND) (TC 2.A.6) family. MmpL subfamily.</text>
</comment>
<feature type="transmembrane region" description="Helical" evidence="7">
    <location>
        <begin position="262"/>
        <end position="286"/>
    </location>
</feature>
<evidence type="ECO:0000256" key="8">
    <source>
        <dbReference type="SAM" id="SignalP"/>
    </source>
</evidence>
<feature type="chain" id="PRO_5035197441" evidence="8">
    <location>
        <begin position="21"/>
        <end position="717"/>
    </location>
</feature>
<evidence type="ECO:0000256" key="1">
    <source>
        <dbReference type="ARBA" id="ARBA00004651"/>
    </source>
</evidence>
<evidence type="ECO:0000259" key="9">
    <source>
        <dbReference type="Pfam" id="PF03176"/>
    </source>
</evidence>
<evidence type="ECO:0000256" key="7">
    <source>
        <dbReference type="SAM" id="Phobius"/>
    </source>
</evidence>
<dbReference type="PANTHER" id="PTHR33406:SF6">
    <property type="entry name" value="MEMBRANE PROTEIN YDGH-RELATED"/>
    <property type="match status" value="1"/>
</dbReference>
<proteinExistence type="inferred from homology"/>
<dbReference type="EMBL" id="BOPG01000067">
    <property type="protein sequence ID" value="GIJ61482.1"/>
    <property type="molecule type" value="Genomic_DNA"/>
</dbReference>